<dbReference type="SUPFAM" id="SSF52151">
    <property type="entry name" value="FabD/lysophospholipase-like"/>
    <property type="match status" value="1"/>
</dbReference>
<accession>A0A0B4ZP95</accession>
<dbReference type="EMBL" id="KP262445">
    <property type="protein sequence ID" value="AJD73959.1"/>
    <property type="molecule type" value="Genomic_DNA"/>
</dbReference>
<feature type="domain" description="PNPLA" evidence="4">
    <location>
        <begin position="7"/>
        <end position="89"/>
    </location>
</feature>
<evidence type="ECO:0000256" key="3">
    <source>
        <dbReference type="ARBA" id="ARBA00023098"/>
    </source>
</evidence>
<organism evidence="5">
    <name type="scientific">uncultured microorganism</name>
    <dbReference type="NCBI Taxonomy" id="358574"/>
    <lineage>
        <taxon>unclassified sequences</taxon>
        <taxon>environmental samples</taxon>
    </lineage>
</organism>
<dbReference type="PANTHER" id="PTHR14226:SF29">
    <property type="entry name" value="NEUROPATHY TARGET ESTERASE SWS"/>
    <property type="match status" value="1"/>
</dbReference>
<keyword evidence="1" id="KW-0378">Hydrolase</keyword>
<dbReference type="AlphaFoldDB" id="A0A0B4ZP95"/>
<proteinExistence type="predicted"/>
<dbReference type="InterPro" id="IPR002641">
    <property type="entry name" value="PNPLA_dom"/>
</dbReference>
<keyword evidence="3" id="KW-0443">Lipid metabolism</keyword>
<dbReference type="GO" id="GO:0016042">
    <property type="term" value="P:lipid catabolic process"/>
    <property type="evidence" value="ECO:0007669"/>
    <property type="project" value="UniProtKB-KW"/>
</dbReference>
<dbReference type="Gene3D" id="3.40.1090.10">
    <property type="entry name" value="Cytosolic phospholipase A2 catalytic domain"/>
    <property type="match status" value="1"/>
</dbReference>
<dbReference type="PANTHER" id="PTHR14226">
    <property type="entry name" value="NEUROPATHY TARGET ESTERASE/SWISS CHEESE D.MELANOGASTER"/>
    <property type="match status" value="1"/>
</dbReference>
<feature type="non-terminal residue" evidence="5">
    <location>
        <position position="89"/>
    </location>
</feature>
<reference evidence="5" key="1">
    <citation type="submission" date="2014-12" db="EMBL/GenBank/DDBJ databases">
        <title>Screening of lipase, protease and cellulase gene production in a fosmid metagenomic library from Lake Elementaita.</title>
        <authorList>
            <person name="Akanga J.O."/>
            <person name="Boga H.I."/>
            <person name="Klenk H.-P."/>
        </authorList>
    </citation>
    <scope>NUCLEOTIDE SEQUENCE</scope>
</reference>
<evidence type="ECO:0000313" key="5">
    <source>
        <dbReference type="EMBL" id="AJD73959.1"/>
    </source>
</evidence>
<name>A0A0B4ZP95_9ZZZZ</name>
<evidence type="ECO:0000259" key="4">
    <source>
        <dbReference type="PROSITE" id="PS51635"/>
    </source>
</evidence>
<evidence type="ECO:0000256" key="2">
    <source>
        <dbReference type="ARBA" id="ARBA00022963"/>
    </source>
</evidence>
<evidence type="ECO:0000256" key="1">
    <source>
        <dbReference type="ARBA" id="ARBA00022801"/>
    </source>
</evidence>
<sequence length="89" mass="9803">MRIKIGLALGGGGARGSYQIGILQGLHKHGLLKKIHHVSGTSIGAINTLMIVSGLSIERMHELWEMITNQEIYGQGFDRYKLDRLGLFS</sequence>
<dbReference type="InterPro" id="IPR050301">
    <property type="entry name" value="NTE"/>
</dbReference>
<protein>
    <submittedName>
        <fullName evidence="5">Patatin-like phospholipase</fullName>
    </submittedName>
</protein>
<keyword evidence="2" id="KW-0442">Lipid degradation</keyword>
<dbReference type="InterPro" id="IPR016035">
    <property type="entry name" value="Acyl_Trfase/lysoPLipase"/>
</dbReference>
<dbReference type="GO" id="GO:0016787">
    <property type="term" value="F:hydrolase activity"/>
    <property type="evidence" value="ECO:0007669"/>
    <property type="project" value="UniProtKB-KW"/>
</dbReference>
<dbReference type="Pfam" id="PF01734">
    <property type="entry name" value="Patatin"/>
    <property type="match status" value="1"/>
</dbReference>
<dbReference type="PROSITE" id="PS51635">
    <property type="entry name" value="PNPLA"/>
    <property type="match status" value="1"/>
</dbReference>